<dbReference type="Proteomes" id="UP000199514">
    <property type="component" value="Unassembled WGS sequence"/>
</dbReference>
<evidence type="ECO:0000256" key="1">
    <source>
        <dbReference type="ARBA" id="ARBA00010641"/>
    </source>
</evidence>
<evidence type="ECO:0000256" key="2">
    <source>
        <dbReference type="ARBA" id="ARBA00023015"/>
    </source>
</evidence>
<dbReference type="InterPro" id="IPR007627">
    <property type="entry name" value="RNA_pol_sigma70_r2"/>
</dbReference>
<keyword evidence="3" id="KW-0731">Sigma factor</keyword>
<dbReference type="SUPFAM" id="SSF88659">
    <property type="entry name" value="Sigma3 and sigma4 domains of RNA polymerase sigma factors"/>
    <property type="match status" value="1"/>
</dbReference>
<dbReference type="EMBL" id="FOLE01000001">
    <property type="protein sequence ID" value="SFB73548.1"/>
    <property type="molecule type" value="Genomic_DNA"/>
</dbReference>
<dbReference type="GO" id="GO:0006352">
    <property type="term" value="P:DNA-templated transcription initiation"/>
    <property type="evidence" value="ECO:0007669"/>
    <property type="project" value="InterPro"/>
</dbReference>
<reference evidence="7 8" key="1">
    <citation type="submission" date="2016-10" db="EMBL/GenBank/DDBJ databases">
        <authorList>
            <person name="de Groot N.N."/>
        </authorList>
    </citation>
    <scope>NUCLEOTIDE SEQUENCE [LARGE SCALE GENOMIC DNA]</scope>
    <source>
        <strain evidence="7 8">DSM 6793</strain>
    </source>
</reference>
<dbReference type="InterPro" id="IPR039425">
    <property type="entry name" value="RNA_pol_sigma-70-like"/>
</dbReference>
<keyword evidence="8" id="KW-1185">Reference proteome</keyword>
<dbReference type="CDD" id="cd06171">
    <property type="entry name" value="Sigma70_r4"/>
    <property type="match status" value="1"/>
</dbReference>
<dbReference type="InterPro" id="IPR036388">
    <property type="entry name" value="WH-like_DNA-bd_sf"/>
</dbReference>
<evidence type="ECO:0000259" key="5">
    <source>
        <dbReference type="Pfam" id="PF04542"/>
    </source>
</evidence>
<dbReference type="PANTHER" id="PTHR43133">
    <property type="entry name" value="RNA POLYMERASE ECF-TYPE SIGMA FACTO"/>
    <property type="match status" value="1"/>
</dbReference>
<accession>A0A1I1DKD4</accession>
<dbReference type="GO" id="GO:0003677">
    <property type="term" value="F:DNA binding"/>
    <property type="evidence" value="ECO:0007669"/>
    <property type="project" value="InterPro"/>
</dbReference>
<proteinExistence type="inferred from homology"/>
<sequence>MKLSFSISRKPKEWTDEDLVLGCQKADRVAQRIVYERYSRRMYAVCLRYVNTNFEAEDLLMTGFMRVFEHISRYESKGSFEGWIRRIMVNEALGYLRKHKNMQLQTGELEAETLTEHATPNEAFQAEELLALVQDLPTGFRTVFNLYAVEGYSHKEIAEMLGITESTSKSQLSRARVLLQQKLTMLEQNYKTR</sequence>
<dbReference type="InterPro" id="IPR013325">
    <property type="entry name" value="RNA_pol_sigma_r2"/>
</dbReference>
<dbReference type="PANTHER" id="PTHR43133:SF46">
    <property type="entry name" value="RNA POLYMERASE SIGMA-70 FACTOR ECF SUBFAMILY"/>
    <property type="match status" value="1"/>
</dbReference>
<dbReference type="Gene3D" id="1.10.10.10">
    <property type="entry name" value="Winged helix-like DNA-binding domain superfamily/Winged helix DNA-binding domain"/>
    <property type="match status" value="1"/>
</dbReference>
<feature type="domain" description="RNA polymerase sigma factor 70 region 4 type 2" evidence="6">
    <location>
        <begin position="127"/>
        <end position="178"/>
    </location>
</feature>
<feature type="domain" description="RNA polymerase sigma-70 region 2" evidence="5">
    <location>
        <begin position="35"/>
        <end position="100"/>
    </location>
</feature>
<dbReference type="Pfam" id="PF04542">
    <property type="entry name" value="Sigma70_r2"/>
    <property type="match status" value="1"/>
</dbReference>
<comment type="similarity">
    <text evidence="1">Belongs to the sigma-70 factor family. ECF subfamily.</text>
</comment>
<name>A0A1I1DKD4_9BACT</name>
<evidence type="ECO:0000313" key="7">
    <source>
        <dbReference type="EMBL" id="SFB73548.1"/>
    </source>
</evidence>
<dbReference type="SUPFAM" id="SSF88946">
    <property type="entry name" value="Sigma2 domain of RNA polymerase sigma factors"/>
    <property type="match status" value="1"/>
</dbReference>
<dbReference type="AlphaFoldDB" id="A0A1I1DKD4"/>
<keyword evidence="2" id="KW-0805">Transcription regulation</keyword>
<dbReference type="GO" id="GO:0016987">
    <property type="term" value="F:sigma factor activity"/>
    <property type="evidence" value="ECO:0007669"/>
    <property type="project" value="UniProtKB-KW"/>
</dbReference>
<dbReference type="STRING" id="927664.SAMN05421780_101177"/>
<dbReference type="RefSeq" id="WP_091505854.1">
    <property type="nucleotide sequence ID" value="NZ_FOLE01000001.1"/>
</dbReference>
<evidence type="ECO:0000256" key="3">
    <source>
        <dbReference type="ARBA" id="ARBA00023082"/>
    </source>
</evidence>
<evidence type="ECO:0000313" key="8">
    <source>
        <dbReference type="Proteomes" id="UP000199514"/>
    </source>
</evidence>
<protein>
    <submittedName>
        <fullName evidence="7">RNA polymerase sigma-70 factor, ECF subfamily</fullName>
    </submittedName>
</protein>
<dbReference type="InterPro" id="IPR014284">
    <property type="entry name" value="RNA_pol_sigma-70_dom"/>
</dbReference>
<gene>
    <name evidence="7" type="ORF">SAMN05421780_101177</name>
</gene>
<dbReference type="InterPro" id="IPR013324">
    <property type="entry name" value="RNA_pol_sigma_r3/r4-like"/>
</dbReference>
<dbReference type="Gene3D" id="1.10.1740.10">
    <property type="match status" value="1"/>
</dbReference>
<organism evidence="7 8">
    <name type="scientific">Flexibacter flexilis DSM 6793</name>
    <dbReference type="NCBI Taxonomy" id="927664"/>
    <lineage>
        <taxon>Bacteria</taxon>
        <taxon>Pseudomonadati</taxon>
        <taxon>Bacteroidota</taxon>
        <taxon>Cytophagia</taxon>
        <taxon>Cytophagales</taxon>
        <taxon>Flexibacteraceae</taxon>
        <taxon>Flexibacter</taxon>
    </lineage>
</organism>
<evidence type="ECO:0000259" key="6">
    <source>
        <dbReference type="Pfam" id="PF08281"/>
    </source>
</evidence>
<keyword evidence="4" id="KW-0804">Transcription</keyword>
<dbReference type="Pfam" id="PF08281">
    <property type="entry name" value="Sigma70_r4_2"/>
    <property type="match status" value="1"/>
</dbReference>
<dbReference type="OrthoDB" id="941544at2"/>
<dbReference type="NCBIfam" id="TIGR02937">
    <property type="entry name" value="sigma70-ECF"/>
    <property type="match status" value="1"/>
</dbReference>
<dbReference type="InterPro" id="IPR013249">
    <property type="entry name" value="RNA_pol_sigma70_r4_t2"/>
</dbReference>
<evidence type="ECO:0000256" key="4">
    <source>
        <dbReference type="ARBA" id="ARBA00023163"/>
    </source>
</evidence>